<gene>
    <name evidence="2" type="ORF">N7539_005275</name>
</gene>
<dbReference type="GO" id="GO:0003824">
    <property type="term" value="F:catalytic activity"/>
    <property type="evidence" value="ECO:0007669"/>
    <property type="project" value="InterPro"/>
</dbReference>
<dbReference type="Proteomes" id="UP001148312">
    <property type="component" value="Unassembled WGS sequence"/>
</dbReference>
<accession>A0A9W9X6P2</accession>
<dbReference type="Pfam" id="PF13714">
    <property type="entry name" value="PEP_mutase"/>
    <property type="match status" value="2"/>
</dbReference>
<keyword evidence="3" id="KW-1185">Reference proteome</keyword>
<dbReference type="Gene3D" id="3.20.20.60">
    <property type="entry name" value="Phosphoenolpyruvate-binding domains"/>
    <property type="match status" value="1"/>
</dbReference>
<dbReference type="RefSeq" id="XP_056790071.1">
    <property type="nucleotide sequence ID" value="XM_056934877.1"/>
</dbReference>
<proteinExistence type="predicted"/>
<evidence type="ECO:0000313" key="2">
    <source>
        <dbReference type="EMBL" id="KAJ5485287.1"/>
    </source>
</evidence>
<sequence length="185" mass="20587">MPPTQNEIAQHFRTLRHPNHPHLHPPHQSRPPHHHGYAQDLPSLAALTKQVIALGAVGCNHEDVDNATGTLRPLDEAVARVRIVMQAARQVGCPDFVLNARTDVLFQGRDGRVEDAVERGKVRVLARELQGRVSVKMNLGGERQGMFLTAREIRELGVARVIVGPELWRIAMKAIREQAELVLSL</sequence>
<dbReference type="EMBL" id="JAPWDQ010000005">
    <property type="protein sequence ID" value="KAJ5485287.1"/>
    <property type="molecule type" value="Genomic_DNA"/>
</dbReference>
<name>A0A9W9X6P2_9EURO</name>
<feature type="compositionally biased region" description="Basic residues" evidence="1">
    <location>
        <begin position="16"/>
        <end position="36"/>
    </location>
</feature>
<dbReference type="InterPro" id="IPR015813">
    <property type="entry name" value="Pyrv/PenolPyrv_kinase-like_dom"/>
</dbReference>
<dbReference type="SUPFAM" id="SSF51621">
    <property type="entry name" value="Phosphoenolpyruvate/pyruvate domain"/>
    <property type="match status" value="1"/>
</dbReference>
<dbReference type="GeneID" id="81625126"/>
<reference evidence="2" key="1">
    <citation type="submission" date="2022-12" db="EMBL/GenBank/DDBJ databases">
        <authorList>
            <person name="Petersen C."/>
        </authorList>
    </citation>
    <scope>NUCLEOTIDE SEQUENCE</scope>
    <source>
        <strain evidence="2">IBT 30728</strain>
    </source>
</reference>
<comment type="caution">
    <text evidence="2">The sequence shown here is derived from an EMBL/GenBank/DDBJ whole genome shotgun (WGS) entry which is preliminary data.</text>
</comment>
<dbReference type="AlphaFoldDB" id="A0A9W9X6P2"/>
<reference evidence="2" key="2">
    <citation type="journal article" date="2023" name="IMA Fungus">
        <title>Comparative genomic study of the Penicillium genus elucidates a diverse pangenome and 15 lateral gene transfer events.</title>
        <authorList>
            <person name="Petersen C."/>
            <person name="Sorensen T."/>
            <person name="Nielsen M.R."/>
            <person name="Sondergaard T.E."/>
            <person name="Sorensen J.L."/>
            <person name="Fitzpatrick D.A."/>
            <person name="Frisvad J.C."/>
            <person name="Nielsen K.L."/>
        </authorList>
    </citation>
    <scope>NUCLEOTIDE SEQUENCE</scope>
    <source>
        <strain evidence="2">IBT 30728</strain>
    </source>
</reference>
<evidence type="ECO:0000256" key="1">
    <source>
        <dbReference type="SAM" id="MobiDB-lite"/>
    </source>
</evidence>
<evidence type="ECO:0000313" key="3">
    <source>
        <dbReference type="Proteomes" id="UP001148312"/>
    </source>
</evidence>
<dbReference type="InterPro" id="IPR040442">
    <property type="entry name" value="Pyrv_kinase-like_dom_sf"/>
</dbReference>
<feature type="region of interest" description="Disordered" evidence="1">
    <location>
        <begin position="16"/>
        <end position="38"/>
    </location>
</feature>
<organism evidence="2 3">
    <name type="scientific">Penicillium diatomitis</name>
    <dbReference type="NCBI Taxonomy" id="2819901"/>
    <lineage>
        <taxon>Eukaryota</taxon>
        <taxon>Fungi</taxon>
        <taxon>Dikarya</taxon>
        <taxon>Ascomycota</taxon>
        <taxon>Pezizomycotina</taxon>
        <taxon>Eurotiomycetes</taxon>
        <taxon>Eurotiomycetidae</taxon>
        <taxon>Eurotiales</taxon>
        <taxon>Aspergillaceae</taxon>
        <taxon>Penicillium</taxon>
    </lineage>
</organism>
<protein>
    <submittedName>
        <fullName evidence="2">Uncharacterized protein</fullName>
    </submittedName>
</protein>